<evidence type="ECO:0000313" key="1">
    <source>
        <dbReference type="EMBL" id="AOJ09845.1"/>
    </source>
</evidence>
<proteinExistence type="predicted"/>
<sequence>MPGGRGPAARHDAIRGCWERIEKNARRDTYAAACAPTRREFVLISIKRSRLRHAGSPPLRFT</sequence>
<reference evidence="1 2" key="1">
    <citation type="submission" date="2015-12" db="EMBL/GenBank/DDBJ databases">
        <title>Diversity of Burkholderia near neighbor genomes.</title>
        <authorList>
            <person name="Sahl J."/>
            <person name="Wagner D."/>
            <person name="Keim P."/>
        </authorList>
    </citation>
    <scope>NUCLEOTIDE SEQUENCE [LARGE SCALE GENOMIC DNA]</scope>
    <source>
        <strain evidence="1 2">BDU8</strain>
    </source>
</reference>
<gene>
    <name evidence="1" type="ORF">WS71_21435</name>
</gene>
<protein>
    <submittedName>
        <fullName evidence="1">Uncharacterized protein</fullName>
    </submittedName>
</protein>
<organism evidence="1 2">
    <name type="scientific">Burkholderia mayonis</name>
    <dbReference type="NCBI Taxonomy" id="1385591"/>
    <lineage>
        <taxon>Bacteria</taxon>
        <taxon>Pseudomonadati</taxon>
        <taxon>Pseudomonadota</taxon>
        <taxon>Betaproteobacteria</taxon>
        <taxon>Burkholderiales</taxon>
        <taxon>Burkholderiaceae</taxon>
        <taxon>Burkholderia</taxon>
        <taxon>pseudomallei group</taxon>
    </lineage>
</organism>
<accession>A0A1B4G1P6</accession>
<dbReference type="AlphaFoldDB" id="A0A1B4G1P6"/>
<evidence type="ECO:0000313" key="2">
    <source>
        <dbReference type="Proteomes" id="UP000067711"/>
    </source>
</evidence>
<dbReference type="Proteomes" id="UP000067711">
    <property type="component" value="Chromosome 1"/>
</dbReference>
<dbReference type="EMBL" id="CP013389">
    <property type="protein sequence ID" value="AOJ09845.1"/>
    <property type="molecule type" value="Genomic_DNA"/>
</dbReference>
<name>A0A1B4G1P6_9BURK</name>